<gene>
    <name evidence="3" type="ORF">A1332_11770</name>
    <name evidence="2" type="ORF">A1353_19625</name>
</gene>
<dbReference type="Proteomes" id="UP000078090">
    <property type="component" value="Unassembled WGS sequence"/>
</dbReference>
<keyword evidence="1" id="KW-1277">Toxin-antitoxin system</keyword>
<sequence>MRVRFTDNFLANLQDIDDFWQTNNFPQAYDRLLDSLNDPVIPNLERYPEMGRLFALHSPESVEAMSVTERLADRYLAIREYIMEDYLLLYLPTDAVYLLAIKHHQQLSYDLAGLWLNS</sequence>
<accession>A0A177MN39</accession>
<dbReference type="InterPro" id="IPR035093">
    <property type="entry name" value="RelE/ParE_toxin_dom_sf"/>
</dbReference>
<dbReference type="EMBL" id="LUUH01000078">
    <property type="protein sequence ID" value="OAI00153.1"/>
    <property type="molecule type" value="Genomic_DNA"/>
</dbReference>
<dbReference type="RefSeq" id="WP_064008049.1">
    <property type="nucleotide sequence ID" value="NZ_LUUG01000059.1"/>
</dbReference>
<protein>
    <submittedName>
        <fullName evidence="3">Uncharacterized protein</fullName>
    </submittedName>
</protein>
<dbReference type="InterPro" id="IPR007712">
    <property type="entry name" value="RelE/ParE_toxin"/>
</dbReference>
<evidence type="ECO:0000256" key="1">
    <source>
        <dbReference type="ARBA" id="ARBA00022649"/>
    </source>
</evidence>
<reference evidence="4 5" key="1">
    <citation type="submission" date="2016-03" db="EMBL/GenBank/DDBJ databases">
        <authorList>
            <person name="Ploux O."/>
        </authorList>
    </citation>
    <scope>NUCLEOTIDE SEQUENCE [LARGE SCALE GENOMIC DNA]</scope>
    <source>
        <strain evidence="3 5">R-45363</strain>
        <strain evidence="2 4">R-45371</strain>
    </source>
</reference>
<proteinExistence type="predicted"/>
<evidence type="ECO:0000313" key="3">
    <source>
        <dbReference type="EMBL" id="OAI06289.1"/>
    </source>
</evidence>
<organism evidence="3 5">
    <name type="scientific">Methylomonas methanica</name>
    <dbReference type="NCBI Taxonomy" id="421"/>
    <lineage>
        <taxon>Bacteria</taxon>
        <taxon>Pseudomonadati</taxon>
        <taxon>Pseudomonadota</taxon>
        <taxon>Gammaproteobacteria</taxon>
        <taxon>Methylococcales</taxon>
        <taxon>Methylococcaceae</taxon>
        <taxon>Methylomonas</taxon>
    </lineage>
</organism>
<evidence type="ECO:0000313" key="4">
    <source>
        <dbReference type="Proteomes" id="UP000077763"/>
    </source>
</evidence>
<name>A0A177MN39_METMH</name>
<dbReference type="Gene3D" id="3.30.2310.20">
    <property type="entry name" value="RelE-like"/>
    <property type="match status" value="1"/>
</dbReference>
<dbReference type="AlphaFoldDB" id="A0A177MN39"/>
<dbReference type="Proteomes" id="UP000077763">
    <property type="component" value="Unassembled WGS sequence"/>
</dbReference>
<evidence type="ECO:0000313" key="5">
    <source>
        <dbReference type="Proteomes" id="UP000078090"/>
    </source>
</evidence>
<dbReference type="Pfam" id="PF05016">
    <property type="entry name" value="ParE_toxin"/>
    <property type="match status" value="1"/>
</dbReference>
<dbReference type="EMBL" id="LUUG01000059">
    <property type="protein sequence ID" value="OAI06289.1"/>
    <property type="molecule type" value="Genomic_DNA"/>
</dbReference>
<comment type="caution">
    <text evidence="3">The sequence shown here is derived from an EMBL/GenBank/DDBJ whole genome shotgun (WGS) entry which is preliminary data.</text>
</comment>
<dbReference type="OrthoDB" id="5405593at2"/>
<evidence type="ECO:0000313" key="2">
    <source>
        <dbReference type="EMBL" id="OAI00153.1"/>
    </source>
</evidence>